<reference evidence="1 2" key="1">
    <citation type="submission" date="2019-03" db="EMBL/GenBank/DDBJ databases">
        <title>First draft genome of Liparis tanakae, snailfish: a comprehensive survey of snailfish specific genes.</title>
        <authorList>
            <person name="Kim W."/>
            <person name="Song I."/>
            <person name="Jeong J.-H."/>
            <person name="Kim D."/>
            <person name="Kim S."/>
            <person name="Ryu S."/>
            <person name="Song J.Y."/>
            <person name="Lee S.K."/>
        </authorList>
    </citation>
    <scope>NUCLEOTIDE SEQUENCE [LARGE SCALE GENOMIC DNA]</scope>
    <source>
        <tissue evidence="1">Muscle</tissue>
    </source>
</reference>
<dbReference type="Proteomes" id="UP000314294">
    <property type="component" value="Unassembled WGS sequence"/>
</dbReference>
<evidence type="ECO:0000313" key="1">
    <source>
        <dbReference type="EMBL" id="TNN76699.1"/>
    </source>
</evidence>
<keyword evidence="2" id="KW-1185">Reference proteome</keyword>
<protein>
    <submittedName>
        <fullName evidence="1">Uncharacterized protein</fullName>
    </submittedName>
</protein>
<dbReference type="EMBL" id="SRLO01000091">
    <property type="protein sequence ID" value="TNN76699.1"/>
    <property type="molecule type" value="Genomic_DNA"/>
</dbReference>
<accession>A0A4Z2IF86</accession>
<dbReference type="OrthoDB" id="10658327at2759"/>
<gene>
    <name evidence="1" type="ORF">EYF80_013151</name>
</gene>
<sequence length="347" mass="37955">MPGTPGSQADVCLGCTSLQSVKNLCSWCDATSICLRVSISSRRSAHDSFSPSFHSAMVAASEWPQSIISFTILFTCSMRCWPTLLVSEANLSQYCCSSLVFLCSTMSFRDTYSRSMCDCCLMELLTRQPGLHFSRLAVVLLSLQRGIQHHAAPLRLQLQNLPQLAHVPGPFAHKLHLGSPQRSDDPRAVQNLLDASPPPGQLPLECLKDRSEVLGDLVHLFGSQQDAASLLQRLNEADDSGLRHARLLAAFPVTAFPVSAFPVTCHHPSLGKADPLQATQLSHILVGRWCACSNWGGCCSRWESWLSRSEKLFTAGSGLLFSKSWRALALVVLSRSDQHSLISSSFC</sequence>
<comment type="caution">
    <text evidence="1">The sequence shown here is derived from an EMBL/GenBank/DDBJ whole genome shotgun (WGS) entry which is preliminary data.</text>
</comment>
<proteinExistence type="predicted"/>
<organism evidence="1 2">
    <name type="scientific">Liparis tanakae</name>
    <name type="common">Tanaka's snailfish</name>
    <dbReference type="NCBI Taxonomy" id="230148"/>
    <lineage>
        <taxon>Eukaryota</taxon>
        <taxon>Metazoa</taxon>
        <taxon>Chordata</taxon>
        <taxon>Craniata</taxon>
        <taxon>Vertebrata</taxon>
        <taxon>Euteleostomi</taxon>
        <taxon>Actinopterygii</taxon>
        <taxon>Neopterygii</taxon>
        <taxon>Teleostei</taxon>
        <taxon>Neoteleostei</taxon>
        <taxon>Acanthomorphata</taxon>
        <taxon>Eupercaria</taxon>
        <taxon>Perciformes</taxon>
        <taxon>Cottioidei</taxon>
        <taxon>Cottales</taxon>
        <taxon>Liparidae</taxon>
        <taxon>Liparis</taxon>
    </lineage>
</organism>
<dbReference type="AlphaFoldDB" id="A0A4Z2IF86"/>
<name>A0A4Z2IF86_9TELE</name>
<evidence type="ECO:0000313" key="2">
    <source>
        <dbReference type="Proteomes" id="UP000314294"/>
    </source>
</evidence>